<feature type="non-terminal residue" evidence="1">
    <location>
        <position position="1"/>
    </location>
</feature>
<evidence type="ECO:0000313" key="1">
    <source>
        <dbReference type="EMBL" id="PZQ20006.1"/>
    </source>
</evidence>
<organism evidence="1 2">
    <name type="scientific">Sphingopyxis macrogoltabida</name>
    <name type="common">Sphingomonas macrogoltabidus</name>
    <dbReference type="NCBI Taxonomy" id="33050"/>
    <lineage>
        <taxon>Bacteria</taxon>
        <taxon>Pseudomonadati</taxon>
        <taxon>Pseudomonadota</taxon>
        <taxon>Alphaproteobacteria</taxon>
        <taxon>Sphingomonadales</taxon>
        <taxon>Sphingomonadaceae</taxon>
        <taxon>Sphingopyxis</taxon>
    </lineage>
</organism>
<protein>
    <submittedName>
        <fullName evidence="1">Uncharacterized protein</fullName>
    </submittedName>
</protein>
<reference evidence="1 2" key="1">
    <citation type="submission" date="2017-08" db="EMBL/GenBank/DDBJ databases">
        <title>Infants hospitalized years apart are colonized by the same room-sourced microbial strains.</title>
        <authorList>
            <person name="Brooks B."/>
            <person name="Olm M.R."/>
            <person name="Firek B.A."/>
            <person name="Baker R."/>
            <person name="Thomas B.C."/>
            <person name="Morowitz M.J."/>
            <person name="Banfield J.F."/>
        </authorList>
    </citation>
    <scope>NUCLEOTIDE SEQUENCE [LARGE SCALE GENOMIC DNA]</scope>
    <source>
        <strain evidence="1">S2_005_003_R2_47</strain>
    </source>
</reference>
<gene>
    <name evidence="1" type="ORF">DI569_16750</name>
</gene>
<comment type="caution">
    <text evidence="1">The sequence shown here is derived from an EMBL/GenBank/DDBJ whole genome shotgun (WGS) entry which is preliminary data.</text>
</comment>
<dbReference type="EMBL" id="QFPJ01000110">
    <property type="protein sequence ID" value="PZQ20006.1"/>
    <property type="molecule type" value="Genomic_DNA"/>
</dbReference>
<accession>A0A2W5KSI4</accession>
<name>A0A2W5KSI4_SPHMC</name>
<evidence type="ECO:0000313" key="2">
    <source>
        <dbReference type="Proteomes" id="UP000248597"/>
    </source>
</evidence>
<proteinExistence type="predicted"/>
<sequence>VDHCLEGGVSLLTGLVRPDFRDVVLEMGWRGRALGPVRSVGGMALGAFAVEIDDETPALLAATGIYTAGLAPRALVAA</sequence>
<dbReference type="AlphaFoldDB" id="A0A2W5KSI4"/>
<dbReference type="Proteomes" id="UP000248597">
    <property type="component" value="Unassembled WGS sequence"/>
</dbReference>